<feature type="transmembrane region" description="Helical" evidence="1">
    <location>
        <begin position="168"/>
        <end position="191"/>
    </location>
</feature>
<dbReference type="AlphaFoldDB" id="A0A813XLY0"/>
<organism evidence="2 3">
    <name type="scientific">Brachionus calyciflorus</name>
    <dbReference type="NCBI Taxonomy" id="104777"/>
    <lineage>
        <taxon>Eukaryota</taxon>
        <taxon>Metazoa</taxon>
        <taxon>Spiralia</taxon>
        <taxon>Gnathifera</taxon>
        <taxon>Rotifera</taxon>
        <taxon>Eurotatoria</taxon>
        <taxon>Monogononta</taxon>
        <taxon>Pseudotrocha</taxon>
        <taxon>Ploima</taxon>
        <taxon>Brachionidae</taxon>
        <taxon>Brachionus</taxon>
    </lineage>
</organism>
<feature type="transmembrane region" description="Helical" evidence="1">
    <location>
        <begin position="92"/>
        <end position="108"/>
    </location>
</feature>
<keyword evidence="3" id="KW-1185">Reference proteome</keyword>
<evidence type="ECO:0000256" key="1">
    <source>
        <dbReference type="SAM" id="Phobius"/>
    </source>
</evidence>
<keyword evidence="1" id="KW-1133">Transmembrane helix</keyword>
<accession>A0A813XLY0</accession>
<comment type="caution">
    <text evidence="2">The sequence shown here is derived from an EMBL/GenBank/DDBJ whole genome shotgun (WGS) entry which is preliminary data.</text>
</comment>
<evidence type="ECO:0000313" key="3">
    <source>
        <dbReference type="Proteomes" id="UP000663879"/>
    </source>
</evidence>
<feature type="transmembrane region" description="Helical" evidence="1">
    <location>
        <begin position="128"/>
        <end position="148"/>
    </location>
</feature>
<reference evidence="2" key="1">
    <citation type="submission" date="2021-02" db="EMBL/GenBank/DDBJ databases">
        <authorList>
            <person name="Nowell W R."/>
        </authorList>
    </citation>
    <scope>NUCLEOTIDE SEQUENCE</scope>
    <source>
        <strain evidence="2">Ploen Becks lab</strain>
    </source>
</reference>
<name>A0A813XLY0_9BILA</name>
<feature type="transmembrane region" description="Helical" evidence="1">
    <location>
        <begin position="20"/>
        <end position="43"/>
    </location>
</feature>
<gene>
    <name evidence="2" type="ORF">OXX778_LOCUS9741</name>
</gene>
<proteinExistence type="predicted"/>
<dbReference type="EMBL" id="CAJNOC010001464">
    <property type="protein sequence ID" value="CAF0867141.1"/>
    <property type="molecule type" value="Genomic_DNA"/>
</dbReference>
<sequence>MRKLSIGASKIIKKTARQAIAFFTIELFSVFILITIGILDIVYQNQTTSRASIALNQINLDISYSDKKTAARALITIYLIYHIYSLWQHNKYWLFIFFSNLAFLFFLSHEALTFKFITCFNYTNNHLVQARSILCIIFIVFLFLLNIISLRSENNFKLSTKNKTWQTLIFLLACVGFAAVVTFNVLILINLKPRLNFDISPKNIQLGFFTSDELAEIEFQNYTKTDNYETKIITSLDKILKSKSRSRLEICDEEEDACKLYDSIEYTVEILCNEKTKVLFKDCLYNEKLKIKIDYADVPEHPLPYFNCAGINGDECSKDGDCLIKENLLAMVQDNLSSDRVELGWSGLCNCEIEQPHIILKHNINIDPCS</sequence>
<keyword evidence="1" id="KW-0812">Transmembrane</keyword>
<keyword evidence="1" id="KW-0472">Membrane</keyword>
<feature type="transmembrane region" description="Helical" evidence="1">
    <location>
        <begin position="69"/>
        <end position="87"/>
    </location>
</feature>
<dbReference type="Proteomes" id="UP000663879">
    <property type="component" value="Unassembled WGS sequence"/>
</dbReference>
<evidence type="ECO:0000313" key="2">
    <source>
        <dbReference type="EMBL" id="CAF0867141.1"/>
    </source>
</evidence>
<protein>
    <submittedName>
        <fullName evidence="2">Uncharacterized protein</fullName>
    </submittedName>
</protein>